<evidence type="ECO:0000256" key="5">
    <source>
        <dbReference type="ARBA" id="ARBA00022859"/>
    </source>
</evidence>
<dbReference type="InterPro" id="IPR043136">
    <property type="entry name" value="B30.2/SPRY_sf"/>
</dbReference>
<dbReference type="InterPro" id="IPR058030">
    <property type="entry name" value="TRIM8/14/16/25/29/45/65_CC"/>
</dbReference>
<feature type="coiled-coil region" evidence="7">
    <location>
        <begin position="1540"/>
        <end position="1632"/>
    </location>
</feature>
<dbReference type="InterPro" id="IPR006574">
    <property type="entry name" value="PRY"/>
</dbReference>
<gene>
    <name evidence="12" type="primary">LOC115815467</name>
</gene>
<dbReference type="GO" id="GO:0005737">
    <property type="term" value="C:cytoplasm"/>
    <property type="evidence" value="ECO:0007669"/>
    <property type="project" value="UniProtKB-ARBA"/>
</dbReference>
<feature type="domain" description="B30.2/SPRY" evidence="10">
    <location>
        <begin position="1022"/>
        <end position="1218"/>
    </location>
</feature>
<dbReference type="PANTHER" id="PTHR25465">
    <property type="entry name" value="B-BOX DOMAIN CONTAINING"/>
    <property type="match status" value="1"/>
</dbReference>
<dbReference type="Pfam" id="PF13765">
    <property type="entry name" value="PRY"/>
    <property type="match status" value="3"/>
</dbReference>
<evidence type="ECO:0000313" key="12">
    <source>
        <dbReference type="RefSeq" id="XP_030634282.1"/>
    </source>
</evidence>
<dbReference type="SMART" id="SM00449">
    <property type="entry name" value="SPRY"/>
    <property type="match status" value="3"/>
</dbReference>
<feature type="coiled-coil region" evidence="7">
    <location>
        <begin position="861"/>
        <end position="953"/>
    </location>
</feature>
<dbReference type="Pfam" id="PF25600">
    <property type="entry name" value="TRIM_CC"/>
    <property type="match status" value="3"/>
</dbReference>
<keyword evidence="7" id="KW-0175">Coiled coil</keyword>
<reference evidence="12" key="1">
    <citation type="submission" date="2025-08" db="UniProtKB">
        <authorList>
            <consortium name="RefSeq"/>
        </authorList>
    </citation>
    <scope>IDENTIFICATION</scope>
</reference>
<dbReference type="GO" id="GO:0008270">
    <property type="term" value="F:zinc ion binding"/>
    <property type="evidence" value="ECO:0007669"/>
    <property type="project" value="UniProtKB-KW"/>
</dbReference>
<organism evidence="11 12">
    <name type="scientific">Chanos chanos</name>
    <name type="common">Milkfish</name>
    <name type="synonym">Mugil chanos</name>
    <dbReference type="NCBI Taxonomy" id="29144"/>
    <lineage>
        <taxon>Eukaryota</taxon>
        <taxon>Metazoa</taxon>
        <taxon>Chordata</taxon>
        <taxon>Craniata</taxon>
        <taxon>Vertebrata</taxon>
        <taxon>Euteleostomi</taxon>
        <taxon>Actinopterygii</taxon>
        <taxon>Neopterygii</taxon>
        <taxon>Teleostei</taxon>
        <taxon>Ostariophysi</taxon>
        <taxon>Gonorynchiformes</taxon>
        <taxon>Chanidae</taxon>
        <taxon>Chanos</taxon>
    </lineage>
</organism>
<dbReference type="PROSITE" id="PS50188">
    <property type="entry name" value="B302_SPRY"/>
    <property type="match status" value="3"/>
</dbReference>
<proteinExistence type="predicted"/>
<dbReference type="InParanoid" id="A0A6J2VQB9"/>
<dbReference type="InterPro" id="IPR003877">
    <property type="entry name" value="SPRY_dom"/>
</dbReference>
<dbReference type="FunFam" id="2.60.120.920:FF:000066">
    <property type="entry name" value="Si:ch211-208f21.3"/>
    <property type="match status" value="1"/>
</dbReference>
<feature type="domain" description="B30.2/SPRY" evidence="10">
    <location>
        <begin position="366"/>
        <end position="562"/>
    </location>
</feature>
<evidence type="ECO:0000259" key="10">
    <source>
        <dbReference type="PROSITE" id="PS50188"/>
    </source>
</evidence>
<dbReference type="SUPFAM" id="SSF49899">
    <property type="entry name" value="Concanavalin A-like lectins/glucanases"/>
    <property type="match status" value="3"/>
</dbReference>
<feature type="domain" description="B30.2/SPRY" evidence="10">
    <location>
        <begin position="1701"/>
        <end position="1893"/>
    </location>
</feature>
<dbReference type="CDD" id="cd16040">
    <property type="entry name" value="SPRY_PRY_SNTX"/>
    <property type="match status" value="3"/>
</dbReference>
<dbReference type="InterPro" id="IPR001841">
    <property type="entry name" value="Znf_RING"/>
</dbReference>
<dbReference type="Pfam" id="PF00643">
    <property type="entry name" value="zf-B_box"/>
    <property type="match status" value="3"/>
</dbReference>
<dbReference type="Pfam" id="PF15227">
    <property type="entry name" value="zf-C3HC4_4"/>
    <property type="match status" value="3"/>
</dbReference>
<dbReference type="InterPro" id="IPR000315">
    <property type="entry name" value="Znf_B-box"/>
</dbReference>
<dbReference type="SUPFAM" id="SSF57845">
    <property type="entry name" value="B-box zinc-binding domain"/>
    <property type="match status" value="3"/>
</dbReference>
<dbReference type="InterPro" id="IPR017907">
    <property type="entry name" value="Znf_RING_CS"/>
</dbReference>
<keyword evidence="11" id="KW-1185">Reference proteome</keyword>
<dbReference type="PROSITE" id="PS00518">
    <property type="entry name" value="ZF_RING_1"/>
    <property type="match status" value="3"/>
</dbReference>
<dbReference type="SMART" id="SM00336">
    <property type="entry name" value="BBOX"/>
    <property type="match status" value="3"/>
</dbReference>
<feature type="domain" description="RING-type" evidence="8">
    <location>
        <begin position="1352"/>
        <end position="1395"/>
    </location>
</feature>
<evidence type="ECO:0000313" key="11">
    <source>
        <dbReference type="Proteomes" id="UP000504632"/>
    </source>
</evidence>
<feature type="domain" description="RING-type" evidence="8">
    <location>
        <begin position="673"/>
        <end position="716"/>
    </location>
</feature>
<dbReference type="PANTHER" id="PTHR25465:SF5">
    <property type="entry name" value="E3 UBIQUITIN_ISG15 LIGASE TRIM25-RELATED"/>
    <property type="match status" value="1"/>
</dbReference>
<dbReference type="InterPro" id="IPR003879">
    <property type="entry name" value="Butyrophylin_SPRY"/>
</dbReference>
<dbReference type="GeneID" id="115815467"/>
<dbReference type="GO" id="GO:0045087">
    <property type="term" value="P:innate immune response"/>
    <property type="evidence" value="ECO:0007669"/>
    <property type="project" value="UniProtKB-KW"/>
</dbReference>
<feature type="coiled-coil region" evidence="7">
    <location>
        <begin position="205"/>
        <end position="297"/>
    </location>
</feature>
<dbReference type="Proteomes" id="UP000504632">
    <property type="component" value="Chromosome 6"/>
</dbReference>
<accession>A0A6J2VQB9</accession>
<dbReference type="PROSITE" id="PS50119">
    <property type="entry name" value="ZF_BBOX"/>
    <property type="match status" value="3"/>
</dbReference>
<keyword evidence="5" id="KW-0391">Immunity</keyword>
<dbReference type="Gene3D" id="2.60.120.920">
    <property type="match status" value="3"/>
</dbReference>
<name>A0A6J2VQB9_CHACN</name>
<feature type="domain" description="B box-type" evidence="9">
    <location>
        <begin position="1485"/>
        <end position="1525"/>
    </location>
</feature>
<dbReference type="InterPro" id="IPR013320">
    <property type="entry name" value="ConA-like_dom_sf"/>
</dbReference>
<dbReference type="Gene3D" id="3.30.160.60">
    <property type="entry name" value="Classic Zinc Finger"/>
    <property type="match status" value="3"/>
</dbReference>
<evidence type="ECO:0000256" key="6">
    <source>
        <dbReference type="PROSITE-ProRule" id="PRU00024"/>
    </source>
</evidence>
<protein>
    <submittedName>
        <fullName evidence="12">LOW QUALITY PROTEIN: uncharacterized protein LOC115815467</fullName>
    </submittedName>
</protein>
<keyword evidence="4" id="KW-0862">Zinc</keyword>
<dbReference type="SUPFAM" id="SSF57850">
    <property type="entry name" value="RING/U-box"/>
    <property type="match status" value="3"/>
</dbReference>
<evidence type="ECO:0000259" key="8">
    <source>
        <dbReference type="PROSITE" id="PS50089"/>
    </source>
</evidence>
<dbReference type="Gene3D" id="4.10.830.40">
    <property type="match status" value="3"/>
</dbReference>
<dbReference type="InterPro" id="IPR051051">
    <property type="entry name" value="E3_ubiq-ligase_TRIM/RNF"/>
</dbReference>
<dbReference type="SMART" id="SM00184">
    <property type="entry name" value="RING"/>
    <property type="match status" value="3"/>
</dbReference>
<feature type="domain" description="B box-type" evidence="9">
    <location>
        <begin position="806"/>
        <end position="846"/>
    </location>
</feature>
<evidence type="ECO:0000256" key="1">
    <source>
        <dbReference type="ARBA" id="ARBA00022588"/>
    </source>
</evidence>
<dbReference type="InterPro" id="IPR013083">
    <property type="entry name" value="Znf_RING/FYVE/PHD"/>
</dbReference>
<dbReference type="RefSeq" id="XP_030634282.1">
    <property type="nucleotide sequence ID" value="XM_030778422.1"/>
</dbReference>
<keyword evidence="1" id="KW-0399">Innate immunity</keyword>
<evidence type="ECO:0000256" key="3">
    <source>
        <dbReference type="ARBA" id="ARBA00022771"/>
    </source>
</evidence>
<keyword evidence="2" id="KW-0479">Metal-binding</keyword>
<feature type="domain" description="RING-type" evidence="8">
    <location>
        <begin position="15"/>
        <end position="58"/>
    </location>
</feature>
<evidence type="ECO:0000256" key="4">
    <source>
        <dbReference type="ARBA" id="ARBA00022833"/>
    </source>
</evidence>
<keyword evidence="3 6" id="KW-0863">Zinc-finger</keyword>
<evidence type="ECO:0000259" key="9">
    <source>
        <dbReference type="PROSITE" id="PS50119"/>
    </source>
</evidence>
<sequence>MAEANISVGQDQFACPVCLDLLKDPVTIPCGHSYCMGCIKGCWDQDDQKGVYSCPQCRQTFSPRPVLGKNAILAEMVEKLKKTRLQAAAPPAHCYAGPGDVECGVCTGGKLKAIKSCLVCLDSYCQTHFEQHEKLFKGKRHNVTDATGKLQDQICPHHNELIKLWCRTDQQFMCYLCMVDEHRDHKTVSVAAERTEKQKQLGESQRKTQQRIQEREKEVQELRQAVESLRRSAQAAVEDSERIFTELIRSIERRCREVTELIRDQEKSELSQAEGVLERLEQEISDLRRRDTELEQLSHTEDHIHFLQSFSSLCSPPGSEDLPSITVSPHLSFEDVGKSVSQLKERLEDFCKNEFGRLSSEVTNTDIIPLPDPKTREQFLQYSCDLTLDPNTANNHLCLSEGNRVVTWSNTVQSYPDHPERFDGWCQVLCRESVSERCYWETEWSGDKGVYISVSYKDIRRKGDGNECWFGCNDQSSSLDCSPSNYSFRYNNKVTKLPIVPSSSRIGVYVDHRAGTLSFYSISDTMTLLHRVHTTFTQPLYPGFTVCGGSTVRRWGTGSSARGCRYGGAPCRGDLERIRGLGVGAESGKDANSGHFLWRLSRKLPAPSRHQAEDLGETPLMGFHEPQVSCIRGQSAMSPPCLHQSSLPMHMCKTQHRKMAEASISEFQDQFMCPVCLDLLKDPVAIPCGHSYCMGCIKGCWDQDDQKGVYSCPQCRQTFTLRPVLCKNAMLAEVVEKLKKTRPQPTAPPAHCDTGDVECDLCIKKKEKAVKSCLTCLVSYCQTHLQPHYESPALQKHTLVKASTRLQDQICQRHNKLIELWCQTDQQFMCYLCMVDEHREHKTLSVAAERTERQKELGESQRKNQQRIQEREKEVQELRQAVESLRRSAQAAVEDSERIFTELIRSIERRCRELTELIRDQEKSELSQAEGVLERLEQEISDLRRRDTELEQLSHTEDHIHFLQSFSFVCSPPGSEDSLSITVSPHLSFEDVGKSVSQLKEQLEDFWKEEFGRLSSKVTNTEIIPLPEPKTREQFLQYSCDLTLDPNTAHKYLCLSEGNRVVTWSNTAQSYPDHPERFDGWYQVLCRESVSERCYWETEWSGDKGVYISVSYKDIRRKGRGDECLFGFNDQSWSLDCFPSDYSFYRNNKETKLPIVPSSSRIGVYVDHRAGTLSFYSVSITMTLLHRVHTTFTQPLYPGFNIEAGTKVRLLQDSQAGLGWGESVQFWSKATREQRKTMIVEEVTWAEQERYLIKAVSQGQQGAWTRWEATTSRGISWADRFGSEDECPPGSNSNTGLQHILSGFRVTLAEGRFRWRHHPVLRKPAELLEKRRCVISKMAEASISVGEDQFMCPVCLDLLKDPVAIPCGHSYCMGCIKGCWDQDDQKGVYSCPQCRQTFSPRPVLYKNTMLGEVVEKLKKTRLQAAAPAAHCDTGDVECDLCIKKKEKAVKSCLTCLASYCQTHLQSHYESPALQKHTLVKASTRLQDQICPHHNELIKLWCRTDQQFMCYLCMVDEHRDHKTISVAAERTERQKDLGEIQRKTQQRIQEREKEVQELRHAVESLRHSAQAAVEDSERIFTELIRSIERRCREVTELIRDQERSELSQAEGVLERLEQEISDLRRRDAELEQLSHTEDHIHFLQSFSSLCSPPGSEVLPSITVSPHLSFEDVGKSVSQLDERLEDFWKKEFGRLFSKVRNTDIIPLPEPKTREEYLQYSCDLTLDPNTAHKHLCLSEGNRVVTWSNTVQSYPDHPERFDGWYQVLCRESVSERCYWETEWSGDKGVSISVSYKDIRRKGRGYESLFGCNDQSWRFYCSPSHYSFINYAETELPIVPSSSRIGVYVDHRAGTLSFYSVSDTMTLLHRVHTTFTQPLYVGFHVCAGTTVRLCHHPK</sequence>
<dbReference type="PRINTS" id="PR01407">
    <property type="entry name" value="BUTYPHLNCDUF"/>
</dbReference>
<dbReference type="CDD" id="cd19769">
    <property type="entry name" value="Bbox2_TRIM16-like"/>
    <property type="match status" value="3"/>
</dbReference>
<evidence type="ECO:0000256" key="7">
    <source>
        <dbReference type="SAM" id="Coils"/>
    </source>
</evidence>
<feature type="domain" description="B box-type" evidence="9">
    <location>
        <begin position="150"/>
        <end position="190"/>
    </location>
</feature>
<dbReference type="OrthoDB" id="6105938at2759"/>
<dbReference type="InterPro" id="IPR001870">
    <property type="entry name" value="B30.2/SPRY"/>
</dbReference>
<dbReference type="SMART" id="SM00589">
    <property type="entry name" value="PRY"/>
    <property type="match status" value="3"/>
</dbReference>
<dbReference type="PROSITE" id="PS50089">
    <property type="entry name" value="ZF_RING_2"/>
    <property type="match status" value="3"/>
</dbReference>
<dbReference type="Pfam" id="PF00622">
    <property type="entry name" value="SPRY"/>
    <property type="match status" value="3"/>
</dbReference>
<evidence type="ECO:0000256" key="2">
    <source>
        <dbReference type="ARBA" id="ARBA00022723"/>
    </source>
</evidence>
<dbReference type="Gene3D" id="3.30.40.10">
    <property type="entry name" value="Zinc/RING finger domain, C3HC4 (zinc finger)"/>
    <property type="match status" value="3"/>
</dbReference>